<evidence type="ECO:0000256" key="2">
    <source>
        <dbReference type="ARBA" id="ARBA00022801"/>
    </source>
</evidence>
<dbReference type="AlphaFoldDB" id="A0ABD5EFG0"/>
<evidence type="ECO:0000256" key="1">
    <source>
        <dbReference type="ARBA" id="ARBA00007169"/>
    </source>
</evidence>
<organism evidence="4 5">
    <name type="scientific">Streptomyces doudnae</name>
    <dbReference type="NCBI Taxonomy" id="3075536"/>
    <lineage>
        <taxon>Bacteria</taxon>
        <taxon>Bacillati</taxon>
        <taxon>Actinomycetota</taxon>
        <taxon>Actinomycetes</taxon>
        <taxon>Kitasatosporales</taxon>
        <taxon>Streptomycetaceae</taxon>
        <taxon>Streptomyces</taxon>
    </lineage>
</organism>
<evidence type="ECO:0000259" key="3">
    <source>
        <dbReference type="SMART" id="SM00824"/>
    </source>
</evidence>
<dbReference type="Gene3D" id="3.40.50.1820">
    <property type="entry name" value="alpha/beta hydrolase"/>
    <property type="match status" value="1"/>
</dbReference>
<dbReference type="InterPro" id="IPR020802">
    <property type="entry name" value="TesA-like"/>
</dbReference>
<dbReference type="InterPro" id="IPR001031">
    <property type="entry name" value="Thioesterase"/>
</dbReference>
<comment type="caution">
    <text evidence="4">The sequence shown here is derived from an EMBL/GenBank/DDBJ whole genome shotgun (WGS) entry which is preliminary data.</text>
</comment>
<dbReference type="Proteomes" id="UP001183535">
    <property type="component" value="Unassembled WGS sequence"/>
</dbReference>
<dbReference type="PANTHER" id="PTHR11487:SF0">
    <property type="entry name" value="S-ACYL FATTY ACID SYNTHASE THIOESTERASE, MEDIUM CHAIN"/>
    <property type="match status" value="1"/>
</dbReference>
<dbReference type="PANTHER" id="PTHR11487">
    <property type="entry name" value="THIOESTERASE"/>
    <property type="match status" value="1"/>
</dbReference>
<dbReference type="Pfam" id="PF00975">
    <property type="entry name" value="Thioesterase"/>
    <property type="match status" value="1"/>
</dbReference>
<keyword evidence="2 4" id="KW-0378">Hydrolase</keyword>
<keyword evidence="5" id="KW-1185">Reference proteome</keyword>
<proteinExistence type="inferred from homology"/>
<gene>
    <name evidence="4" type="ORF">RM877_01655</name>
</gene>
<name>A0ABD5EFG0_9ACTN</name>
<sequence>MRNAETSVVDSRWFRRYHRPVDDTPRTRLICFPHAGGAAGGYAALARRLAPRLDVYAVQYPGRHDRRHETPEHSLTALAARIAERLLEGTRGPYALFGHSMGALVAYETARVLARHGAPAPARLILSGRGAPTTTPDPHDRLDGDDAILAAVRRLGGTGAAVLDNPELLALALPVLRADYAALADYRWTAEPMLSTPLSIFAGADDPLVPQRAAAAWADLTSATSETLMFPGGHFYLGDQLDTVAEAIADLLPSLPVGPRGR</sequence>
<dbReference type="EMBL" id="JAVRES010000001">
    <property type="protein sequence ID" value="MDT0433378.1"/>
    <property type="molecule type" value="Genomic_DNA"/>
</dbReference>
<protein>
    <submittedName>
        <fullName evidence="4">Alpha/beta fold hydrolase</fullName>
    </submittedName>
</protein>
<reference evidence="5" key="1">
    <citation type="submission" date="2023-07" db="EMBL/GenBank/DDBJ databases">
        <title>30 novel species of actinomycetes from the DSMZ collection.</title>
        <authorList>
            <person name="Nouioui I."/>
        </authorList>
    </citation>
    <scope>NUCLEOTIDE SEQUENCE [LARGE SCALE GENOMIC DNA]</scope>
    <source>
        <strain evidence="5">DSM 41981</strain>
    </source>
</reference>
<dbReference type="RefSeq" id="WP_256089388.1">
    <property type="nucleotide sequence ID" value="NZ_JAVRES010000001.1"/>
</dbReference>
<dbReference type="InterPro" id="IPR012223">
    <property type="entry name" value="TEII"/>
</dbReference>
<dbReference type="InterPro" id="IPR029058">
    <property type="entry name" value="AB_hydrolase_fold"/>
</dbReference>
<dbReference type="SUPFAM" id="SSF53474">
    <property type="entry name" value="alpha/beta-Hydrolases"/>
    <property type="match status" value="1"/>
</dbReference>
<dbReference type="SMART" id="SM00824">
    <property type="entry name" value="PKS_TE"/>
    <property type="match status" value="1"/>
</dbReference>
<comment type="similarity">
    <text evidence="1">Belongs to the thioesterase family.</text>
</comment>
<accession>A0ABD5EFG0</accession>
<dbReference type="GO" id="GO:0016787">
    <property type="term" value="F:hydrolase activity"/>
    <property type="evidence" value="ECO:0007669"/>
    <property type="project" value="UniProtKB-KW"/>
</dbReference>
<evidence type="ECO:0000313" key="5">
    <source>
        <dbReference type="Proteomes" id="UP001183535"/>
    </source>
</evidence>
<feature type="domain" description="Thioesterase TesA-like" evidence="3">
    <location>
        <begin position="30"/>
        <end position="252"/>
    </location>
</feature>
<evidence type="ECO:0000313" key="4">
    <source>
        <dbReference type="EMBL" id="MDT0433378.1"/>
    </source>
</evidence>